<dbReference type="InterPro" id="IPR013341">
    <property type="entry name" value="Mandelate_racemase_N_dom"/>
</dbReference>
<dbReference type="InterPro" id="IPR013342">
    <property type="entry name" value="Mandelate_racemase_C"/>
</dbReference>
<dbReference type="Proteomes" id="UP001284601">
    <property type="component" value="Unassembled WGS sequence"/>
</dbReference>
<dbReference type="PANTHER" id="PTHR13794">
    <property type="entry name" value="ENOLASE SUPERFAMILY, MANDELATE RACEMASE"/>
    <property type="match status" value="1"/>
</dbReference>
<dbReference type="InterPro" id="IPR029017">
    <property type="entry name" value="Enolase-like_N"/>
</dbReference>
<dbReference type="Gene3D" id="3.30.390.10">
    <property type="entry name" value="Enolase-like, N-terminal domain"/>
    <property type="match status" value="1"/>
</dbReference>
<dbReference type="SFLD" id="SFLDG00179">
    <property type="entry name" value="mandelate_racemase"/>
    <property type="match status" value="1"/>
</dbReference>
<name>A0ABU4HKW6_9ACTN</name>
<feature type="domain" description="Mandelate racemase/muconate lactonizing enzyme C-terminal" evidence="4">
    <location>
        <begin position="162"/>
        <end position="261"/>
    </location>
</feature>
<reference evidence="5 6" key="2">
    <citation type="submission" date="2023-10" db="EMBL/GenBank/DDBJ databases">
        <authorList>
            <person name="Han X.F."/>
        </authorList>
    </citation>
    <scope>NUCLEOTIDE SEQUENCE [LARGE SCALE GENOMIC DNA]</scope>
    <source>
        <strain evidence="5 6">KCTC 39840</strain>
    </source>
</reference>
<evidence type="ECO:0000256" key="3">
    <source>
        <dbReference type="ARBA" id="ARBA00022842"/>
    </source>
</evidence>
<comment type="cofactor">
    <cofactor evidence="1">
        <name>Mg(2+)</name>
        <dbReference type="ChEBI" id="CHEBI:18420"/>
    </cofactor>
</comment>
<dbReference type="PANTHER" id="PTHR13794:SF58">
    <property type="entry name" value="MITOCHONDRIAL ENOLASE SUPERFAMILY MEMBER 1"/>
    <property type="match status" value="1"/>
</dbReference>
<reference evidence="6" key="1">
    <citation type="submission" date="2023-07" db="EMBL/GenBank/DDBJ databases">
        <title>Conexibacter stalactiti sp. nov., isolated from stalactites in a lava cave and emended description of the genus Conexibacter.</title>
        <authorList>
            <person name="Lee S.D."/>
        </authorList>
    </citation>
    <scope>NUCLEOTIDE SEQUENCE [LARGE SCALE GENOMIC DNA]</scope>
    <source>
        <strain evidence="6">KCTC 39840</strain>
    </source>
</reference>
<dbReference type="InterPro" id="IPR018110">
    <property type="entry name" value="Mandel_Rmase/mucon_lact_enz_CS"/>
</dbReference>
<gene>
    <name evidence="5" type="ORF">R7226_06090</name>
</gene>
<protein>
    <submittedName>
        <fullName evidence="5">Mandelate racemase/muconate lactonizing enzyme family protein</fullName>
    </submittedName>
</protein>
<dbReference type="InterPro" id="IPR029065">
    <property type="entry name" value="Enolase_C-like"/>
</dbReference>
<dbReference type="SUPFAM" id="SSF54826">
    <property type="entry name" value="Enolase N-terminal domain-like"/>
    <property type="match status" value="1"/>
</dbReference>
<comment type="caution">
    <text evidence="5">The sequence shown here is derived from an EMBL/GenBank/DDBJ whole genome shotgun (WGS) entry which is preliminary data.</text>
</comment>
<evidence type="ECO:0000256" key="1">
    <source>
        <dbReference type="ARBA" id="ARBA00001946"/>
    </source>
</evidence>
<dbReference type="CDD" id="cd03316">
    <property type="entry name" value="MR_like"/>
    <property type="match status" value="1"/>
</dbReference>
<evidence type="ECO:0000256" key="2">
    <source>
        <dbReference type="ARBA" id="ARBA00022723"/>
    </source>
</evidence>
<organism evidence="5 6">
    <name type="scientific">Conexibacter stalactiti</name>
    <dbReference type="NCBI Taxonomy" id="1940611"/>
    <lineage>
        <taxon>Bacteria</taxon>
        <taxon>Bacillati</taxon>
        <taxon>Actinomycetota</taxon>
        <taxon>Thermoleophilia</taxon>
        <taxon>Solirubrobacterales</taxon>
        <taxon>Conexibacteraceae</taxon>
        <taxon>Conexibacter</taxon>
    </lineage>
</organism>
<evidence type="ECO:0000313" key="5">
    <source>
        <dbReference type="EMBL" id="MDW5593895.1"/>
    </source>
</evidence>
<dbReference type="PROSITE" id="PS00908">
    <property type="entry name" value="MR_MLE_1"/>
    <property type="match status" value="1"/>
</dbReference>
<sequence>MSITQPAPSPEGTDSGVRITDVEALYLRLPDFDEARTDSSRDALVIRISTDAGVTGYGEVDSSPLVVKAIVESPASHTIARGLRELLIGRDPRDVRRLWHDMYEATLYVGRTGVVIHAMAGIDIALWDLNGKLLGQPVHTLLGGAHRTEIRAYASNMFQFSLEANAERALAAVEAGFTAMKFGWEPFGADAATDVKIVKTIRDAIGPDVDLAIDAGLVWDAKTAIQRIKLLEPFDLLWMEEPLHPDDLRGYKRVSEAVDLPIAAGEEECTRDGFRRLMDEGRIDVVQIDVTRVGLTQAIQIAGDAAQRGLPVANHTFTTDLNAAASLHFLAAVPNALICEYCVEPSELSRHLVQPSIEMVDGMAQIPQGPGLGVEPDPEVMDRFLWRG</sequence>
<dbReference type="SMART" id="SM00922">
    <property type="entry name" value="MR_MLE"/>
    <property type="match status" value="1"/>
</dbReference>
<dbReference type="EMBL" id="JAWSTH010000010">
    <property type="protein sequence ID" value="MDW5593895.1"/>
    <property type="molecule type" value="Genomic_DNA"/>
</dbReference>
<evidence type="ECO:0000259" key="4">
    <source>
        <dbReference type="SMART" id="SM00922"/>
    </source>
</evidence>
<accession>A0ABU4HKW6</accession>
<dbReference type="InterPro" id="IPR046945">
    <property type="entry name" value="RHMD-like"/>
</dbReference>
<dbReference type="Pfam" id="PF13378">
    <property type="entry name" value="MR_MLE_C"/>
    <property type="match status" value="1"/>
</dbReference>
<dbReference type="SFLD" id="SFLDS00001">
    <property type="entry name" value="Enolase"/>
    <property type="match status" value="1"/>
</dbReference>
<proteinExistence type="predicted"/>
<keyword evidence="6" id="KW-1185">Reference proteome</keyword>
<keyword evidence="2" id="KW-0479">Metal-binding</keyword>
<dbReference type="InterPro" id="IPR036849">
    <property type="entry name" value="Enolase-like_C_sf"/>
</dbReference>
<dbReference type="SUPFAM" id="SSF51604">
    <property type="entry name" value="Enolase C-terminal domain-like"/>
    <property type="match status" value="1"/>
</dbReference>
<dbReference type="RefSeq" id="WP_318596154.1">
    <property type="nucleotide sequence ID" value="NZ_JAWSTH010000010.1"/>
</dbReference>
<keyword evidence="3" id="KW-0460">Magnesium</keyword>
<dbReference type="Pfam" id="PF02746">
    <property type="entry name" value="MR_MLE_N"/>
    <property type="match status" value="1"/>
</dbReference>
<dbReference type="Gene3D" id="3.20.20.120">
    <property type="entry name" value="Enolase-like C-terminal domain"/>
    <property type="match status" value="1"/>
</dbReference>
<evidence type="ECO:0000313" key="6">
    <source>
        <dbReference type="Proteomes" id="UP001284601"/>
    </source>
</evidence>